<keyword evidence="3" id="KW-0812">Transmembrane</keyword>
<evidence type="ECO:0000256" key="2">
    <source>
        <dbReference type="ARBA" id="ARBA00022475"/>
    </source>
</evidence>
<dbReference type="PANTHER" id="PTHR34697">
    <property type="entry name" value="PHOSPHATIDYLGLYCEROL LYSYLTRANSFERASE"/>
    <property type="match status" value="1"/>
</dbReference>
<evidence type="ECO:0000313" key="9">
    <source>
        <dbReference type="Proteomes" id="UP000609651"/>
    </source>
</evidence>
<protein>
    <recommendedName>
        <fullName evidence="7">Phosphatidylglycerol lysyltransferase C-terminal domain-containing protein</fullName>
    </recommendedName>
</protein>
<evidence type="ECO:0000313" key="8">
    <source>
        <dbReference type="EMBL" id="NNJ26588.1"/>
    </source>
</evidence>
<feature type="domain" description="Phosphatidylglycerol lysyltransferase C-terminal" evidence="7">
    <location>
        <begin position="34"/>
        <end position="340"/>
    </location>
</feature>
<evidence type="ECO:0000256" key="4">
    <source>
        <dbReference type="ARBA" id="ARBA00022989"/>
    </source>
</evidence>
<comment type="caution">
    <text evidence="8">The sequence shown here is derived from an EMBL/GenBank/DDBJ whole genome shotgun (WGS) entry which is preliminary data.</text>
</comment>
<dbReference type="RefSeq" id="WP_171187727.1">
    <property type="nucleotide sequence ID" value="NZ_WTPX01000085.1"/>
</dbReference>
<dbReference type="PANTHER" id="PTHR34697:SF2">
    <property type="entry name" value="PHOSPHATIDYLGLYCEROL LYSYLTRANSFERASE"/>
    <property type="match status" value="1"/>
</dbReference>
<keyword evidence="5" id="KW-0472">Membrane</keyword>
<gene>
    <name evidence="8" type="ORF">LzC2_26770</name>
</gene>
<keyword evidence="9" id="KW-1185">Reference proteome</keyword>
<feature type="compositionally biased region" description="Basic and acidic residues" evidence="6">
    <location>
        <begin position="1"/>
        <end position="14"/>
    </location>
</feature>
<dbReference type="InterPro" id="IPR024320">
    <property type="entry name" value="LPG_synthase_C"/>
</dbReference>
<proteinExistence type="predicted"/>
<comment type="subcellular location">
    <subcellularLocation>
        <location evidence="1">Cell membrane</location>
        <topology evidence="1">Multi-pass membrane protein</topology>
    </subcellularLocation>
</comment>
<evidence type="ECO:0000256" key="3">
    <source>
        <dbReference type="ARBA" id="ARBA00022692"/>
    </source>
</evidence>
<keyword evidence="4" id="KW-1133">Transmembrane helix</keyword>
<evidence type="ECO:0000256" key="6">
    <source>
        <dbReference type="SAM" id="MobiDB-lite"/>
    </source>
</evidence>
<accession>A0ABX1VH28</accession>
<dbReference type="EMBL" id="WTPX01000085">
    <property type="protein sequence ID" value="NNJ26588.1"/>
    <property type="molecule type" value="Genomic_DNA"/>
</dbReference>
<dbReference type="Pfam" id="PF09924">
    <property type="entry name" value="LPG_synthase_C"/>
    <property type="match status" value="1"/>
</dbReference>
<evidence type="ECO:0000259" key="7">
    <source>
        <dbReference type="Pfam" id="PF09924"/>
    </source>
</evidence>
<sequence>MKQTDHPPLVRDVSDLGDAYPSESDTGLAARTAALREHGDFTLAYNAAVHPGLEYFAPGLGGAADGFLAYRTVGPYTFALGDPVAGPDVLPDLVRAFVGEKPQPIFVQATDRTARVLNELNFFVTDLGPDLRLDLPTYTLSGKPKEWLRYASNWCGRRDYVVKEEASEDDLSAAEVLEVSEAWRSTLPPGTREVIFMNRPLVATPEPGVRRFVLRDAEGTLQNYVFFDPLYRDGRTIGYVTCIKRRRPEAPSLGEAAVMKHAIEVFKAEGREELRLGLSPLAGEADGGKPTNPYRENKLLALAFRLGFQAGWINGRLYALANHAEYKRRFRGAEDRTYFASRKYFNTRPILALTRMMGVLGTGE</sequence>
<organism evidence="8 9">
    <name type="scientific">Alienimonas chondri</name>
    <dbReference type="NCBI Taxonomy" id="2681879"/>
    <lineage>
        <taxon>Bacteria</taxon>
        <taxon>Pseudomonadati</taxon>
        <taxon>Planctomycetota</taxon>
        <taxon>Planctomycetia</taxon>
        <taxon>Planctomycetales</taxon>
        <taxon>Planctomycetaceae</taxon>
        <taxon>Alienimonas</taxon>
    </lineage>
</organism>
<feature type="region of interest" description="Disordered" evidence="6">
    <location>
        <begin position="1"/>
        <end position="24"/>
    </location>
</feature>
<dbReference type="InterPro" id="IPR051211">
    <property type="entry name" value="PG_lysyltransferase"/>
</dbReference>
<reference evidence="8 9" key="1">
    <citation type="journal article" date="2020" name="Syst. Appl. Microbiol.">
        <title>Alienimonas chondri sp. nov., a novel planctomycete isolated from the biofilm of the red alga Chondrus crispus.</title>
        <authorList>
            <person name="Vitorino I."/>
            <person name="Albuquerque L."/>
            <person name="Wiegand S."/>
            <person name="Kallscheuer N."/>
            <person name="da Costa M.S."/>
            <person name="Lobo-da-Cunha A."/>
            <person name="Jogler C."/>
            <person name="Lage O.M."/>
        </authorList>
    </citation>
    <scope>NUCLEOTIDE SEQUENCE [LARGE SCALE GENOMIC DNA]</scope>
    <source>
        <strain evidence="8 9">LzC2</strain>
    </source>
</reference>
<evidence type="ECO:0000256" key="5">
    <source>
        <dbReference type="ARBA" id="ARBA00023136"/>
    </source>
</evidence>
<dbReference type="Proteomes" id="UP000609651">
    <property type="component" value="Unassembled WGS sequence"/>
</dbReference>
<name>A0ABX1VH28_9PLAN</name>
<keyword evidence="2" id="KW-1003">Cell membrane</keyword>
<evidence type="ECO:0000256" key="1">
    <source>
        <dbReference type="ARBA" id="ARBA00004651"/>
    </source>
</evidence>